<evidence type="ECO:0000313" key="6">
    <source>
        <dbReference type="EMBL" id="QCI58965.1"/>
    </source>
</evidence>
<dbReference type="InterPro" id="IPR003439">
    <property type="entry name" value="ABC_transporter-like_ATP-bd"/>
</dbReference>
<evidence type="ECO:0000256" key="4">
    <source>
        <dbReference type="ARBA" id="ARBA00022967"/>
    </source>
</evidence>
<dbReference type="KEGG" id="obj:EIO64_06770"/>
<dbReference type="InterPro" id="IPR017871">
    <property type="entry name" value="ABC_transporter-like_CS"/>
</dbReference>
<dbReference type="Gene3D" id="3.40.50.300">
    <property type="entry name" value="P-loop containing nucleotide triphosphate hydrolases"/>
    <property type="match status" value="1"/>
</dbReference>
<dbReference type="InterPro" id="IPR027417">
    <property type="entry name" value="P-loop_NTPase"/>
</dbReference>
<organism evidence="6 7">
    <name type="scientific">Dysosmobacter welbionis</name>
    <dbReference type="NCBI Taxonomy" id="2093857"/>
    <lineage>
        <taxon>Bacteria</taxon>
        <taxon>Bacillati</taxon>
        <taxon>Bacillota</taxon>
        <taxon>Clostridia</taxon>
        <taxon>Eubacteriales</taxon>
        <taxon>Oscillospiraceae</taxon>
        <taxon>Dysosmobacter</taxon>
    </lineage>
</organism>
<sequence>MIEVQNLSFAYGSRPILQNVSFSLEQGECVAVLGNNGAGKSTLISCISRLRRPSSGSVLIDGTPVTQMTRGQQAQQISYVAQKNELAHTTVFDAVLLGRKPHMKWGPSDIDYDVAEHALRAVGMENCRLRYVNQLSGGEQQKVMLARAIAQEPKLMLLDEPTSSLDPRNQYESMELIRHCAHGHHIAVLVVIHDLNLALRFCDRFLFLKDGTVYASGGREAVTSENIRAVYGMDAAVEQFDGIPMVIPHFHAHSSPY</sequence>
<keyword evidence="3 6" id="KW-0067">ATP-binding</keyword>
<evidence type="ECO:0000313" key="7">
    <source>
        <dbReference type="Proteomes" id="UP000298642"/>
    </source>
</evidence>
<dbReference type="PROSITE" id="PS00211">
    <property type="entry name" value="ABC_TRANSPORTER_1"/>
    <property type="match status" value="1"/>
</dbReference>
<dbReference type="CDD" id="cd03214">
    <property type="entry name" value="ABC_Iron-Siderophores_B12_Hemin"/>
    <property type="match status" value="1"/>
</dbReference>
<dbReference type="SMART" id="SM00382">
    <property type="entry name" value="AAA"/>
    <property type="match status" value="1"/>
</dbReference>
<keyword evidence="1" id="KW-0813">Transport</keyword>
<dbReference type="AlphaFoldDB" id="A0A4D7ANF1"/>
<keyword evidence="4" id="KW-1278">Translocase</keyword>
<evidence type="ECO:0000256" key="2">
    <source>
        <dbReference type="ARBA" id="ARBA00022741"/>
    </source>
</evidence>
<dbReference type="GO" id="GO:0005524">
    <property type="term" value="F:ATP binding"/>
    <property type="evidence" value="ECO:0007669"/>
    <property type="project" value="UniProtKB-KW"/>
</dbReference>
<dbReference type="InterPro" id="IPR003593">
    <property type="entry name" value="AAA+_ATPase"/>
</dbReference>
<dbReference type="EMBL" id="CP034413">
    <property type="protein sequence ID" value="QCI58965.1"/>
    <property type="molecule type" value="Genomic_DNA"/>
</dbReference>
<proteinExistence type="predicted"/>
<dbReference type="RefSeq" id="WP_136891039.1">
    <property type="nucleotide sequence ID" value="NZ_CP034413.3"/>
</dbReference>
<evidence type="ECO:0000256" key="3">
    <source>
        <dbReference type="ARBA" id="ARBA00022840"/>
    </source>
</evidence>
<evidence type="ECO:0000259" key="5">
    <source>
        <dbReference type="PROSITE" id="PS50893"/>
    </source>
</evidence>
<dbReference type="GO" id="GO:0016887">
    <property type="term" value="F:ATP hydrolysis activity"/>
    <property type="evidence" value="ECO:0007669"/>
    <property type="project" value="InterPro"/>
</dbReference>
<accession>A0A4D7ANF1</accession>
<dbReference type="Proteomes" id="UP000298642">
    <property type="component" value="Chromosome"/>
</dbReference>
<dbReference type="FunFam" id="3.40.50.300:FF:000134">
    <property type="entry name" value="Iron-enterobactin ABC transporter ATP-binding protein"/>
    <property type="match status" value="1"/>
</dbReference>
<feature type="domain" description="ABC transporter" evidence="5">
    <location>
        <begin position="2"/>
        <end position="235"/>
    </location>
</feature>
<evidence type="ECO:0000256" key="1">
    <source>
        <dbReference type="ARBA" id="ARBA00022448"/>
    </source>
</evidence>
<protein>
    <submittedName>
        <fullName evidence="6">ABC transporter ATP-binding protein</fullName>
    </submittedName>
</protein>
<dbReference type="SUPFAM" id="SSF52540">
    <property type="entry name" value="P-loop containing nucleoside triphosphate hydrolases"/>
    <property type="match status" value="1"/>
</dbReference>
<name>A0A4D7ANF1_9FIRM</name>
<dbReference type="PANTHER" id="PTHR42794:SF1">
    <property type="entry name" value="HEMIN IMPORT ATP-BINDING PROTEIN HMUV"/>
    <property type="match status" value="1"/>
</dbReference>
<dbReference type="Pfam" id="PF00005">
    <property type="entry name" value="ABC_tran"/>
    <property type="match status" value="1"/>
</dbReference>
<dbReference type="PANTHER" id="PTHR42794">
    <property type="entry name" value="HEMIN IMPORT ATP-BINDING PROTEIN HMUV"/>
    <property type="match status" value="1"/>
</dbReference>
<dbReference type="PROSITE" id="PS50893">
    <property type="entry name" value="ABC_TRANSPORTER_2"/>
    <property type="match status" value="1"/>
</dbReference>
<keyword evidence="7" id="KW-1185">Reference proteome</keyword>
<gene>
    <name evidence="6" type="ORF">EIO64_06770</name>
</gene>
<reference evidence="7" key="1">
    <citation type="submission" date="2018-12" db="EMBL/GenBank/DDBJ databases">
        <title>Dusodibacter welbiota gen. nov., sp. nov., isolated from human faeces and emended description of the Oscillibacter genus.</title>
        <authorList>
            <person name="Le Roy T."/>
            <person name="Van der Smissen P."/>
            <person name="Delzenne N."/>
            <person name="Muccioli G."/>
            <person name="Collet J.F."/>
            <person name="Cani P.D."/>
        </authorList>
    </citation>
    <scope>NUCLEOTIDE SEQUENCE [LARGE SCALE GENOMIC DNA]</scope>
    <source>
        <strain evidence="7">J115</strain>
    </source>
</reference>
<keyword evidence="2" id="KW-0547">Nucleotide-binding</keyword>